<reference evidence="14" key="4">
    <citation type="submission" date="2017-11" db="EMBL/GenBank/DDBJ databases">
        <title>Complete genome sequence of Serratia sp. ATCC 39006.</title>
        <authorList>
            <person name="Hampton H.G."/>
            <person name="Jackson S.A."/>
            <person name="Jauregui R."/>
            <person name="Poulter G.T.M."/>
            <person name="Salmond G.P.C."/>
            <person name="Fineran P.C."/>
        </authorList>
    </citation>
    <scope>NUCLEOTIDE SEQUENCE</scope>
    <source>
        <strain evidence="14">ATCC 39006</strain>
    </source>
</reference>
<reference evidence="13 16" key="3">
    <citation type="submission" date="2017-11" db="EMBL/GenBank/DDBJ databases">
        <title>Complete genome sequence of Serratia sp. ATCC 39006 LacA.</title>
        <authorList>
            <person name="Hampton H.G."/>
            <person name="Jackson S.A."/>
            <person name="Jauregui R."/>
            <person name="Poulter G.T.M."/>
            <person name="Salmond G.P.C."/>
            <person name="Fineran P.C."/>
        </authorList>
    </citation>
    <scope>NUCLEOTIDE SEQUENCE [LARGE SCALE GENOMIC DNA]</scope>
    <source>
        <strain evidence="13 16">ATCC 39006</strain>
    </source>
</reference>
<dbReference type="SMART" id="SM00420">
    <property type="entry name" value="HTH_DEOR"/>
    <property type="match status" value="1"/>
</dbReference>
<evidence type="ECO:0000313" key="13">
    <source>
        <dbReference type="EMBL" id="AUG98472.1"/>
    </source>
</evidence>
<proteinExistence type="predicted"/>
<dbReference type="PRINTS" id="PR00037">
    <property type="entry name" value="HTHLACR"/>
</dbReference>
<dbReference type="InterPro" id="IPR036259">
    <property type="entry name" value="MFS_trans_sf"/>
</dbReference>
<dbReference type="STRING" id="104623.Ser39006_00840"/>
<keyword evidence="7" id="KW-0630">Potassium</keyword>
<evidence type="ECO:0000256" key="9">
    <source>
        <dbReference type="ARBA" id="ARBA00023163"/>
    </source>
</evidence>
<keyword evidence="8" id="KW-0805">Transcription regulation</keyword>
<evidence type="ECO:0000256" key="3">
    <source>
        <dbReference type="ARBA" id="ARBA00022741"/>
    </source>
</evidence>
<dbReference type="OrthoDB" id="9776822at2"/>
<dbReference type="Gene3D" id="3.40.1190.20">
    <property type="match status" value="1"/>
</dbReference>
<dbReference type="Pfam" id="PF08220">
    <property type="entry name" value="HTH_DeoR"/>
    <property type="match status" value="1"/>
</dbReference>
<keyword evidence="4 14" id="KW-0418">Kinase</keyword>
<keyword evidence="10" id="KW-0119">Carbohydrate metabolism</keyword>
<dbReference type="InterPro" id="IPR036390">
    <property type="entry name" value="WH_DNA-bd_sf"/>
</dbReference>
<feature type="transmembrane region" description="Helical" evidence="11">
    <location>
        <begin position="369"/>
        <end position="392"/>
    </location>
</feature>
<dbReference type="InterPro" id="IPR029056">
    <property type="entry name" value="Ribokinase-like"/>
</dbReference>
<dbReference type="GO" id="GO:0006014">
    <property type="term" value="P:D-ribose metabolic process"/>
    <property type="evidence" value="ECO:0007669"/>
    <property type="project" value="InterPro"/>
</dbReference>
<evidence type="ECO:0000256" key="8">
    <source>
        <dbReference type="ARBA" id="ARBA00023015"/>
    </source>
</evidence>
<dbReference type="Proteomes" id="UP000017700">
    <property type="component" value="Chromosome"/>
</dbReference>
<evidence type="ECO:0000259" key="12">
    <source>
        <dbReference type="PROSITE" id="PS51000"/>
    </source>
</evidence>
<evidence type="ECO:0000256" key="5">
    <source>
        <dbReference type="ARBA" id="ARBA00022840"/>
    </source>
</evidence>
<dbReference type="Pfam" id="PF00294">
    <property type="entry name" value="PfkB"/>
    <property type="match status" value="1"/>
</dbReference>
<dbReference type="EMBL" id="CP025084">
    <property type="protein sequence ID" value="AUH02787.1"/>
    <property type="molecule type" value="Genomic_DNA"/>
</dbReference>
<feature type="domain" description="HTH deoR-type" evidence="12">
    <location>
        <begin position="3"/>
        <end position="58"/>
    </location>
</feature>
<dbReference type="GO" id="GO:0046872">
    <property type="term" value="F:metal ion binding"/>
    <property type="evidence" value="ECO:0007669"/>
    <property type="project" value="UniProtKB-KW"/>
</dbReference>
<dbReference type="InterPro" id="IPR011877">
    <property type="entry name" value="Ribokinase"/>
</dbReference>
<keyword evidence="5" id="KW-0067">ATP-binding</keyword>
<keyword evidence="1" id="KW-0808">Transferase</keyword>
<dbReference type="InterPro" id="IPR001034">
    <property type="entry name" value="DeoR_HTH"/>
</dbReference>
<dbReference type="Proteomes" id="UP000233778">
    <property type="component" value="Chromosome"/>
</dbReference>
<keyword evidence="15" id="KW-1185">Reference proteome</keyword>
<dbReference type="Gene3D" id="1.10.10.10">
    <property type="entry name" value="Winged helix-like DNA-binding domain superfamily/Winged helix DNA-binding domain"/>
    <property type="match status" value="1"/>
</dbReference>
<dbReference type="GO" id="GO:0005524">
    <property type="term" value="F:ATP binding"/>
    <property type="evidence" value="ECO:0007669"/>
    <property type="project" value="UniProtKB-KW"/>
</dbReference>
<feature type="transmembrane region" description="Helical" evidence="11">
    <location>
        <begin position="398"/>
        <end position="420"/>
    </location>
</feature>
<name>A0A2I5T1N0_SERS3</name>
<dbReference type="KEGG" id="serq:CWC46_00710"/>
<evidence type="ECO:0000256" key="2">
    <source>
        <dbReference type="ARBA" id="ARBA00022723"/>
    </source>
</evidence>
<keyword evidence="6" id="KW-0460">Magnesium</keyword>
<dbReference type="SUPFAM" id="SSF103473">
    <property type="entry name" value="MFS general substrate transporter"/>
    <property type="match status" value="1"/>
</dbReference>
<organism evidence="14 15">
    <name type="scientific">Serratia sp. (strain ATCC 39006)</name>
    <name type="common">Prodigiosinella confusarubida</name>
    <dbReference type="NCBI Taxonomy" id="104623"/>
    <lineage>
        <taxon>Bacteria</taxon>
        <taxon>Pseudomonadati</taxon>
        <taxon>Pseudomonadota</taxon>
        <taxon>Gammaproteobacteria</taxon>
        <taxon>Enterobacterales</taxon>
        <taxon>Pectobacteriaceae</taxon>
        <taxon>Prodigiosinella</taxon>
    </lineage>
</organism>
<keyword evidence="2" id="KW-0479">Metal-binding</keyword>
<reference evidence="14 15" key="1">
    <citation type="journal article" date="2013" name="Genome Announc.">
        <title>Draft genome sequence of Serratia sp. strain ATCC 39006, a model bacterium for analysis of the biosynthesis and regulation of prodigiosin, a carbapenem, and gas vesicles.</title>
        <authorList>
            <person name="Fineran P.C."/>
            <person name="Iglesias Cans M.C."/>
            <person name="Ramsay J.P."/>
            <person name="Wilf N.M."/>
            <person name="Cossyleon D."/>
            <person name="McNeil M.B."/>
            <person name="Williamson N.R."/>
            <person name="Monson R.E."/>
            <person name="Becher S.A."/>
            <person name="Stanton J.A."/>
            <person name="Brugger K."/>
            <person name="Brown S.D."/>
            <person name="Salmond G.P."/>
        </authorList>
    </citation>
    <scope>NUCLEOTIDE SEQUENCE [LARGE SCALE GENOMIC DNA]</scope>
    <source>
        <strain evidence="14">ATCC 39006</strain>
        <strain evidence="15">ATCC 39006 / SC 11482</strain>
    </source>
</reference>
<keyword evidence="3" id="KW-0547">Nucleotide-binding</keyword>
<evidence type="ECO:0000313" key="14">
    <source>
        <dbReference type="EMBL" id="AUH02787.1"/>
    </source>
</evidence>
<evidence type="ECO:0000256" key="7">
    <source>
        <dbReference type="ARBA" id="ARBA00022958"/>
    </source>
</evidence>
<evidence type="ECO:0000256" key="1">
    <source>
        <dbReference type="ARBA" id="ARBA00022679"/>
    </source>
</evidence>
<feature type="transmembrane region" description="Helical" evidence="11">
    <location>
        <begin position="310"/>
        <end position="328"/>
    </location>
</feature>
<dbReference type="SUPFAM" id="SSF46785">
    <property type="entry name" value="Winged helix' DNA-binding domain"/>
    <property type="match status" value="1"/>
</dbReference>
<keyword evidence="11" id="KW-1133">Transmembrane helix</keyword>
<evidence type="ECO:0000256" key="6">
    <source>
        <dbReference type="ARBA" id="ARBA00022842"/>
    </source>
</evidence>
<keyword evidence="9" id="KW-0804">Transcription</keyword>
<keyword evidence="11" id="KW-0812">Transmembrane</keyword>
<feature type="transmembrane region" description="Helical" evidence="11">
    <location>
        <begin position="334"/>
        <end position="357"/>
    </location>
</feature>
<dbReference type="EMBL" id="CP025085">
    <property type="protein sequence ID" value="AUG98472.1"/>
    <property type="molecule type" value="Genomic_DNA"/>
</dbReference>
<dbReference type="GO" id="GO:0005829">
    <property type="term" value="C:cytosol"/>
    <property type="evidence" value="ECO:0007669"/>
    <property type="project" value="TreeGrafter"/>
</dbReference>
<evidence type="ECO:0000313" key="15">
    <source>
        <dbReference type="Proteomes" id="UP000017700"/>
    </source>
</evidence>
<protein>
    <submittedName>
        <fullName evidence="14">Ribokinase</fullName>
    </submittedName>
</protein>
<sequence length="426" mass="46479">MFLEERRNKILEYLDKYDRASMKYLAHLFDVTKETIRSDLNVLASRNLIQRCHGGAMVIRRHLQSELITETGKDFEVLLKSIKKPERNIAIKNKGNTMNGKVCILGSFNVDIIARVERFPKGGESLLAQGSALGPGGKGANQAMAASRAGAKVHFVSKVGKDQFSHFAYEHLSKSEIHSFKLYQSDTEPTGNAIIYVSQQNGENMITIYPGANKTITDEEIAEIMPELENSDVLLLQLENNFSSLLRVMKLAKALNTKIILNPAPYSSDVLSCLDYVDVITPNETEASLLSNIEVNDLSSAISAITSRKIPIVLGAALAACFVAPIPFVHNNTFTILLLSLGYFCSQLPSGVIWTLATDIAPKDQEASLGAIQNFGGFLGAASAPIITGIILDTTGMFTDVFFLGAGLLMLGALNYGLFVRKPIQE</sequence>
<dbReference type="AlphaFoldDB" id="A0A2I5T1N0"/>
<dbReference type="GO" id="GO:0004747">
    <property type="term" value="F:ribokinase activity"/>
    <property type="evidence" value="ECO:0007669"/>
    <property type="project" value="InterPro"/>
</dbReference>
<dbReference type="PANTHER" id="PTHR10584:SF166">
    <property type="entry name" value="RIBOKINASE"/>
    <property type="match status" value="1"/>
</dbReference>
<keyword evidence="11" id="KW-0472">Membrane</keyword>
<dbReference type="PRINTS" id="PR00990">
    <property type="entry name" value="RIBOKINASE"/>
</dbReference>
<gene>
    <name evidence="13" type="ORF">CWC46_00710</name>
    <name evidence="14" type="ORF">Ser39006_000710</name>
</gene>
<evidence type="ECO:0000313" key="16">
    <source>
        <dbReference type="Proteomes" id="UP000233778"/>
    </source>
</evidence>
<dbReference type="CDD" id="cd01174">
    <property type="entry name" value="ribokinase"/>
    <property type="match status" value="1"/>
</dbReference>
<evidence type="ECO:0000256" key="10">
    <source>
        <dbReference type="ARBA" id="ARBA00023277"/>
    </source>
</evidence>
<reference evidence="14" key="2">
    <citation type="submission" date="2013-09" db="EMBL/GenBank/DDBJ databases">
        <authorList>
            <person name="Wang G."/>
            <person name="Yang Y."/>
            <person name="Su Y."/>
        </authorList>
    </citation>
    <scope>NUCLEOTIDE SEQUENCE</scope>
    <source>
        <strain evidence="14">ATCC 39006</strain>
    </source>
</reference>
<evidence type="ECO:0000256" key="4">
    <source>
        <dbReference type="ARBA" id="ARBA00022777"/>
    </source>
</evidence>
<dbReference type="PROSITE" id="PS51000">
    <property type="entry name" value="HTH_DEOR_2"/>
    <property type="match status" value="1"/>
</dbReference>
<evidence type="ECO:0000256" key="11">
    <source>
        <dbReference type="SAM" id="Phobius"/>
    </source>
</evidence>
<dbReference type="SUPFAM" id="SSF53613">
    <property type="entry name" value="Ribokinase-like"/>
    <property type="match status" value="1"/>
</dbReference>
<dbReference type="InterPro" id="IPR011611">
    <property type="entry name" value="PfkB_dom"/>
</dbReference>
<dbReference type="KEGG" id="sera:Ser39006_000710"/>
<dbReference type="InterPro" id="IPR036388">
    <property type="entry name" value="WH-like_DNA-bd_sf"/>
</dbReference>
<dbReference type="InterPro" id="IPR002139">
    <property type="entry name" value="Ribo/fructo_kinase"/>
</dbReference>
<accession>A0A2I5T1N0</accession>
<dbReference type="PANTHER" id="PTHR10584">
    <property type="entry name" value="SUGAR KINASE"/>
    <property type="match status" value="1"/>
</dbReference>
<dbReference type="GO" id="GO:0003700">
    <property type="term" value="F:DNA-binding transcription factor activity"/>
    <property type="evidence" value="ECO:0007669"/>
    <property type="project" value="InterPro"/>
</dbReference>